<proteinExistence type="predicted"/>
<evidence type="ECO:0000313" key="3">
    <source>
        <dbReference type="Proteomes" id="UP000028134"/>
    </source>
</evidence>
<dbReference type="AlphaFoldDB" id="A0A078R523"/>
<dbReference type="InterPro" id="IPR036388">
    <property type="entry name" value="WH-like_DNA-bd_sf"/>
</dbReference>
<dbReference type="Pfam" id="PF13384">
    <property type="entry name" value="HTH_23"/>
    <property type="match status" value="1"/>
</dbReference>
<sequence>MEEDKNYISLIHGDLTRAAQVQDGMPESIGVMSIKTANRTVLEASLLPTPRALWDSFWYEGELSCLFADSNVGKSILAVQIADRIARTDNVLYLDFELSDKQFQLRYTDEHGNLYTFPEKLYRVSLDCNSLLEADFEEAIIGSIEQMALQTSCKIFIVDNLTYLCCAMEKGDAAGRLMIQLNNLKKRYDLSMLVLAHTPKRSLDCPITSNDLAGSKRLYNFFDSVFAIGKSAQDGGLRYVKQLKVRYGIYSYDADNVILYEIEKVDAFLQFVYRGYSTEKEHLKKLGDNESSQRDCMILQLSQSGKSVREIASQVNCGKSTVSRIIQRSKEAKDMAVPSVPPSQPTTSGTMGQDGTVGTIREVKQAELFAGQENGEDKP</sequence>
<dbReference type="Gene3D" id="3.40.50.300">
    <property type="entry name" value="P-loop containing nucleotide triphosphate hydrolases"/>
    <property type="match status" value="1"/>
</dbReference>
<feature type="region of interest" description="Disordered" evidence="1">
    <location>
        <begin position="331"/>
        <end position="361"/>
    </location>
</feature>
<comment type="caution">
    <text evidence="2">The sequence shown here is derived from an EMBL/GenBank/DDBJ whole genome shotgun (WGS) entry which is preliminary data.</text>
</comment>
<dbReference type="PATRIC" id="fig|1339350.3.peg.2711"/>
<reference evidence="2 3" key="1">
    <citation type="submission" date="2014-04" db="EMBL/GenBank/DDBJ databases">
        <authorList>
            <person name="Sears C."/>
            <person name="Carroll K."/>
            <person name="Sack B.R."/>
            <person name="Qadri F."/>
            <person name="Myers L.L."/>
            <person name="Chung G.-T."/>
            <person name="Escheverria P."/>
            <person name="Fraser C.M."/>
            <person name="Sadzewicz L."/>
            <person name="Shefchek K.A."/>
            <person name="Tallon L."/>
            <person name="Das S.P."/>
            <person name="Daugherty S."/>
            <person name="Mongodin E.F."/>
        </authorList>
    </citation>
    <scope>NUCLEOTIDE SEQUENCE [LARGE SCALE GENOMIC DNA]</scope>
    <source>
        <strain evidence="3">3775 SL(B) 10 (iv)</strain>
    </source>
</reference>
<evidence type="ECO:0000313" key="2">
    <source>
        <dbReference type="EMBL" id="KDS29686.1"/>
    </source>
</evidence>
<dbReference type="Pfam" id="PF13481">
    <property type="entry name" value="AAA_25"/>
    <property type="match status" value="1"/>
</dbReference>
<dbReference type="EMBL" id="JNHI01000019">
    <property type="protein sequence ID" value="KDS29686.1"/>
    <property type="molecule type" value="Genomic_DNA"/>
</dbReference>
<dbReference type="Gene3D" id="1.10.10.10">
    <property type="entry name" value="Winged helix-like DNA-binding domain superfamily/Winged helix DNA-binding domain"/>
    <property type="match status" value="1"/>
</dbReference>
<dbReference type="RefSeq" id="WP_032945834.1">
    <property type="nucleotide sequence ID" value="NZ_JNHI01000019.1"/>
</dbReference>
<accession>A0A078R523</accession>
<gene>
    <name evidence="2" type="ORF">M097_2830</name>
</gene>
<name>A0A078R523_PHOVU</name>
<dbReference type="Proteomes" id="UP000028134">
    <property type="component" value="Unassembled WGS sequence"/>
</dbReference>
<protein>
    <submittedName>
        <fullName evidence="2">Bacterial regulatory s, luxR family protein</fullName>
    </submittedName>
</protein>
<evidence type="ECO:0000256" key="1">
    <source>
        <dbReference type="SAM" id="MobiDB-lite"/>
    </source>
</evidence>
<organism evidence="2 3">
    <name type="scientific">Phocaeicola vulgatus str. 3775 SL</name>
    <name type="common">B</name>
    <name type="synonym">iv</name>
    <dbReference type="NCBI Taxonomy" id="1339350"/>
    <lineage>
        <taxon>Bacteria</taxon>
        <taxon>Pseudomonadati</taxon>
        <taxon>Bacteroidota</taxon>
        <taxon>Bacteroidia</taxon>
        <taxon>Bacteroidales</taxon>
        <taxon>Bacteroidaceae</taxon>
        <taxon>Phocaeicola</taxon>
    </lineage>
</organism>
<dbReference type="InterPro" id="IPR027417">
    <property type="entry name" value="P-loop_NTPase"/>
</dbReference>
<dbReference type="SUPFAM" id="SSF52540">
    <property type="entry name" value="P-loop containing nucleoside triphosphate hydrolases"/>
    <property type="match status" value="1"/>
</dbReference>